<accession>A0AAV2ZE02</accession>
<feature type="compositionally biased region" description="Basic and acidic residues" evidence="1">
    <location>
        <begin position="343"/>
        <end position="368"/>
    </location>
</feature>
<feature type="compositionally biased region" description="Polar residues" evidence="1">
    <location>
        <begin position="487"/>
        <end position="506"/>
    </location>
</feature>
<organism evidence="3 4">
    <name type="scientific">Lagenidium giganteum</name>
    <dbReference type="NCBI Taxonomy" id="4803"/>
    <lineage>
        <taxon>Eukaryota</taxon>
        <taxon>Sar</taxon>
        <taxon>Stramenopiles</taxon>
        <taxon>Oomycota</taxon>
        <taxon>Peronosporomycetes</taxon>
        <taxon>Pythiales</taxon>
        <taxon>Pythiaceae</taxon>
    </lineage>
</organism>
<evidence type="ECO:0000256" key="1">
    <source>
        <dbReference type="SAM" id="MobiDB-lite"/>
    </source>
</evidence>
<dbReference type="Proteomes" id="UP001146120">
    <property type="component" value="Unassembled WGS sequence"/>
</dbReference>
<keyword evidence="4" id="KW-1185">Reference proteome</keyword>
<protein>
    <submittedName>
        <fullName evidence="3">Uncharacterized protein</fullName>
    </submittedName>
</protein>
<feature type="compositionally biased region" description="Low complexity" evidence="1">
    <location>
        <begin position="432"/>
        <end position="442"/>
    </location>
</feature>
<dbReference type="EMBL" id="DAKRPA010000004">
    <property type="protein sequence ID" value="DBA04897.1"/>
    <property type="molecule type" value="Genomic_DNA"/>
</dbReference>
<feature type="region of interest" description="Disordered" evidence="1">
    <location>
        <begin position="1"/>
        <end position="86"/>
    </location>
</feature>
<keyword evidence="2" id="KW-0472">Membrane</keyword>
<feature type="compositionally biased region" description="Polar residues" evidence="1">
    <location>
        <begin position="465"/>
        <end position="474"/>
    </location>
</feature>
<feature type="compositionally biased region" description="Polar residues" evidence="1">
    <location>
        <begin position="369"/>
        <end position="386"/>
    </location>
</feature>
<comment type="caution">
    <text evidence="3">The sequence shown here is derived from an EMBL/GenBank/DDBJ whole genome shotgun (WGS) entry which is preliminary data.</text>
</comment>
<reference evidence="3" key="1">
    <citation type="submission" date="2022-11" db="EMBL/GenBank/DDBJ databases">
        <authorList>
            <person name="Morgan W.R."/>
            <person name="Tartar A."/>
        </authorList>
    </citation>
    <scope>NUCLEOTIDE SEQUENCE</scope>
    <source>
        <strain evidence="3">ARSEF 373</strain>
    </source>
</reference>
<evidence type="ECO:0000313" key="4">
    <source>
        <dbReference type="Proteomes" id="UP001146120"/>
    </source>
</evidence>
<feature type="compositionally biased region" description="Basic and acidic residues" evidence="1">
    <location>
        <begin position="290"/>
        <end position="327"/>
    </location>
</feature>
<feature type="compositionally biased region" description="Acidic residues" evidence="1">
    <location>
        <begin position="24"/>
        <end position="50"/>
    </location>
</feature>
<gene>
    <name evidence="3" type="ORF">N0F65_006899</name>
</gene>
<proteinExistence type="predicted"/>
<sequence length="710" mass="78267">MTFHANGTFVQDNEPPVRRKLAAEMDDPAGSEDWEDVAYGDEADDDGDDVDDRHQGTGIKWRDAQFDDEEDSEYAPSDVEEEPMDDEWASEMEEEESTMEALIANTMQSRRQAAEATHTAARNADVDFDEADRAYWTSAEAKKKWVEQYYSANREFMSTYGCRIDSSALPDAHEKLRREKTRHNKISLMLLGIIVAYVIQMLYVYVGSSAPFAMDLNVLQRFQHKVSAPATSTPTTTTTGPAPHASVHDARKQSADPQPAKTDKLKPKHGKVPSKAPRSSGKPAPATATNEKHVEHKRNQPEHQAHQKEKNENKRPGAMDSKAKSVEKPVVTKPKPQTPQPAKRPEKDAMARHPKTEALTRQSTEKQGSRPSDQHSSPQPAQQTKPTGAAAHQKSSHQPRLVADKTPHAKAPTPAHKEENVITKKQPPAPQQEPAKQPVQQKLQPTEASTKIEKDDNQESPVKKPSSQSATGNPKSEEARHSKYKSPDSSTSKEASFQGARSQSQTPPKPDVLQADVAADGQTNVHPPANAAHTSPQPNSAANIDMCAQLVVKLVKSKHNQKIQASAVRNCDLAVANAPAESVALVEATVLRGDLRSLLSDFDGAEHDYSAAAASSIARAQSSVFEGIQLKQVSSRWVGMTVGKRFKELKRECDLVLKSNKYSETIRALATDWVRAFKREIQTVDVLSRTRRQTLQRLVIDTNTDAASPR</sequence>
<keyword evidence="2" id="KW-1133">Transmembrane helix</keyword>
<feature type="compositionally biased region" description="Acidic residues" evidence="1">
    <location>
        <begin position="66"/>
        <end position="86"/>
    </location>
</feature>
<feature type="region of interest" description="Disordered" evidence="1">
    <location>
        <begin position="227"/>
        <end position="512"/>
    </location>
</feature>
<keyword evidence="2" id="KW-0812">Transmembrane</keyword>
<name>A0AAV2ZE02_9STRA</name>
<evidence type="ECO:0000256" key="2">
    <source>
        <dbReference type="SAM" id="Phobius"/>
    </source>
</evidence>
<reference evidence="3" key="2">
    <citation type="journal article" date="2023" name="Microbiol Resour">
        <title>Decontamination and Annotation of the Draft Genome Sequence of the Oomycete Lagenidium giganteum ARSEF 373.</title>
        <authorList>
            <person name="Morgan W.R."/>
            <person name="Tartar A."/>
        </authorList>
    </citation>
    <scope>NUCLEOTIDE SEQUENCE</scope>
    <source>
        <strain evidence="3">ARSEF 373</strain>
    </source>
</reference>
<evidence type="ECO:0000313" key="3">
    <source>
        <dbReference type="EMBL" id="DBA04897.1"/>
    </source>
</evidence>
<feature type="transmembrane region" description="Helical" evidence="2">
    <location>
        <begin position="186"/>
        <end position="206"/>
    </location>
</feature>
<dbReference type="AlphaFoldDB" id="A0AAV2ZE02"/>
<feature type="compositionally biased region" description="Low complexity" evidence="1">
    <location>
        <begin position="227"/>
        <end position="245"/>
    </location>
</feature>
<feature type="compositionally biased region" description="Basic and acidic residues" evidence="1">
    <location>
        <begin position="51"/>
        <end position="65"/>
    </location>
</feature>